<name>A0A6A6UNK7_9PEZI</name>
<accession>A0A6A6UNK7</accession>
<protein>
    <submittedName>
        <fullName evidence="2">Amidohydrolase</fullName>
    </submittedName>
</protein>
<dbReference type="SUPFAM" id="SSF51556">
    <property type="entry name" value="Metallo-dependent hydrolases"/>
    <property type="match status" value="1"/>
</dbReference>
<dbReference type="CDD" id="cd01299">
    <property type="entry name" value="Met_dep_hydrolase_A"/>
    <property type="match status" value="1"/>
</dbReference>
<reference evidence="2" key="1">
    <citation type="journal article" date="2020" name="Stud. Mycol.">
        <title>101 Dothideomycetes genomes: a test case for predicting lifestyles and emergence of pathogens.</title>
        <authorList>
            <person name="Haridas S."/>
            <person name="Albert R."/>
            <person name="Binder M."/>
            <person name="Bloem J."/>
            <person name="Labutti K."/>
            <person name="Salamov A."/>
            <person name="Andreopoulos B."/>
            <person name="Baker S."/>
            <person name="Barry K."/>
            <person name="Bills G."/>
            <person name="Bluhm B."/>
            <person name="Cannon C."/>
            <person name="Castanera R."/>
            <person name="Culley D."/>
            <person name="Daum C."/>
            <person name="Ezra D."/>
            <person name="Gonzalez J."/>
            <person name="Henrissat B."/>
            <person name="Kuo A."/>
            <person name="Liang C."/>
            <person name="Lipzen A."/>
            <person name="Lutzoni F."/>
            <person name="Magnuson J."/>
            <person name="Mondo S."/>
            <person name="Nolan M."/>
            <person name="Ohm R."/>
            <person name="Pangilinan J."/>
            <person name="Park H.-J."/>
            <person name="Ramirez L."/>
            <person name="Alfaro M."/>
            <person name="Sun H."/>
            <person name="Tritt A."/>
            <person name="Yoshinaga Y."/>
            <person name="Zwiers L.-H."/>
            <person name="Turgeon B."/>
            <person name="Goodwin S."/>
            <person name="Spatafora J."/>
            <person name="Crous P."/>
            <person name="Grigoriev I."/>
        </authorList>
    </citation>
    <scope>NUCLEOTIDE SEQUENCE</scope>
    <source>
        <strain evidence="2">CBS 115976</strain>
    </source>
</reference>
<dbReference type="Gene3D" id="3.20.20.140">
    <property type="entry name" value="Metal-dependent hydrolases"/>
    <property type="match status" value="1"/>
</dbReference>
<dbReference type="OrthoDB" id="5595695at2759"/>
<feature type="domain" description="Amidohydrolase-related" evidence="1">
    <location>
        <begin position="68"/>
        <end position="433"/>
    </location>
</feature>
<dbReference type="InterPro" id="IPR057744">
    <property type="entry name" value="OTAase-like"/>
</dbReference>
<dbReference type="GO" id="GO:0016810">
    <property type="term" value="F:hydrolase activity, acting on carbon-nitrogen (but not peptide) bonds"/>
    <property type="evidence" value="ECO:0007669"/>
    <property type="project" value="InterPro"/>
</dbReference>
<dbReference type="Proteomes" id="UP000799302">
    <property type="component" value="Unassembled WGS sequence"/>
</dbReference>
<dbReference type="InterPro" id="IPR011059">
    <property type="entry name" value="Metal-dep_hydrolase_composite"/>
</dbReference>
<gene>
    <name evidence="2" type="ORF">BT63DRAFT_431548</name>
</gene>
<dbReference type="AlphaFoldDB" id="A0A6A6UNK7"/>
<evidence type="ECO:0000313" key="2">
    <source>
        <dbReference type="EMBL" id="KAF2673360.1"/>
    </source>
</evidence>
<keyword evidence="3" id="KW-1185">Reference proteome</keyword>
<evidence type="ECO:0000313" key="3">
    <source>
        <dbReference type="Proteomes" id="UP000799302"/>
    </source>
</evidence>
<dbReference type="EMBL" id="MU004231">
    <property type="protein sequence ID" value="KAF2673360.1"/>
    <property type="molecule type" value="Genomic_DNA"/>
</dbReference>
<evidence type="ECO:0000259" key="1">
    <source>
        <dbReference type="Pfam" id="PF01979"/>
    </source>
</evidence>
<dbReference type="Pfam" id="PF01979">
    <property type="entry name" value="Amidohydro_1"/>
    <property type="match status" value="1"/>
</dbReference>
<dbReference type="InterPro" id="IPR006680">
    <property type="entry name" value="Amidohydro-rel"/>
</dbReference>
<dbReference type="InterPro" id="IPR051781">
    <property type="entry name" value="Metallo-dep_Hydrolase"/>
</dbReference>
<dbReference type="SUPFAM" id="SSF51338">
    <property type="entry name" value="Composite domain of metallo-dependent hydrolases"/>
    <property type="match status" value="1"/>
</dbReference>
<proteinExistence type="predicted"/>
<dbReference type="InterPro" id="IPR032466">
    <property type="entry name" value="Metal_Hydrolase"/>
</dbReference>
<dbReference type="Gene3D" id="2.30.40.10">
    <property type="entry name" value="Urease, subunit C, domain 1"/>
    <property type="match status" value="1"/>
</dbReference>
<sequence>MVATSTSSKKDVFDVHTSVLFDSKHKTFHSDLSITVDPTSGLITKVYKRKDALPNHITPPDIDLRGKTVLPGFVDAHTHIFLHPYSDTPSMYQMRDESMVERILRATNHCRAALLAGYTTYRDLGTEGLEDADVAFRNAVNRGIVPGPRLFVATECITSSAGYEVRQENARPGGTMIPRISDPADGVDGCRAAVRRRIGAGADIVKFYADYRKKALRFPKESWPGARPICFPPADDLGVNEARNPNIVLFTQEEMDVMVQEARVSKAPIAAHAGSPEAVIMAAKAGVDTIEHGYYRSDEALKAMKDHGVIFVPTLSVIELEAPRAVMDASFAQTRGAFDLGVELACGGDTGAFAHGDNAREMELMIEAGVPILDVLQAGTLHGWKACGKDLAGRRFGSLEKGFAADIIALDSNPLDDIKALRQVNFVMKDGKVYKKDGNPVGII</sequence>
<keyword evidence="2" id="KW-0378">Hydrolase</keyword>
<dbReference type="PANTHER" id="PTHR43135">
    <property type="entry name" value="ALPHA-D-RIBOSE 1-METHYLPHOSPHONATE 5-TRIPHOSPHATE DIPHOSPHATASE"/>
    <property type="match status" value="1"/>
</dbReference>
<dbReference type="PANTHER" id="PTHR43135:SF3">
    <property type="entry name" value="ALPHA-D-RIBOSE 1-METHYLPHOSPHONATE 5-TRIPHOSPHATE DIPHOSPHATASE"/>
    <property type="match status" value="1"/>
</dbReference>
<organism evidence="2 3">
    <name type="scientific">Microthyrium microscopicum</name>
    <dbReference type="NCBI Taxonomy" id="703497"/>
    <lineage>
        <taxon>Eukaryota</taxon>
        <taxon>Fungi</taxon>
        <taxon>Dikarya</taxon>
        <taxon>Ascomycota</taxon>
        <taxon>Pezizomycotina</taxon>
        <taxon>Dothideomycetes</taxon>
        <taxon>Dothideomycetes incertae sedis</taxon>
        <taxon>Microthyriales</taxon>
        <taxon>Microthyriaceae</taxon>
        <taxon>Microthyrium</taxon>
    </lineage>
</organism>